<dbReference type="AlphaFoldDB" id="A0A9W7L9W4"/>
<accession>A0A9W7L9W4</accession>
<evidence type="ECO:0000313" key="2">
    <source>
        <dbReference type="Proteomes" id="UP001165065"/>
    </source>
</evidence>
<keyword evidence="2" id="KW-1185">Reference proteome</keyword>
<dbReference type="PANTHER" id="PTHR35836:SF1">
    <property type="entry name" value="VCBS REPEAT-CONTAINING PROTEIN"/>
    <property type="match status" value="1"/>
</dbReference>
<evidence type="ECO:0000313" key="1">
    <source>
        <dbReference type="EMBL" id="GMI43078.1"/>
    </source>
</evidence>
<protein>
    <submittedName>
        <fullName evidence="1">Uncharacterized protein</fullName>
    </submittedName>
</protein>
<comment type="caution">
    <text evidence="1">The sequence shown here is derived from an EMBL/GenBank/DDBJ whole genome shotgun (WGS) entry which is preliminary data.</text>
</comment>
<dbReference type="Proteomes" id="UP001165065">
    <property type="component" value="Unassembled WGS sequence"/>
</dbReference>
<dbReference type="EMBL" id="BRYA01001449">
    <property type="protein sequence ID" value="GMI43078.1"/>
    <property type="molecule type" value="Genomic_DNA"/>
</dbReference>
<dbReference type="PANTHER" id="PTHR35836">
    <property type="entry name" value="VCBS REPEAT-CONTAINING PROTEIN"/>
    <property type="match status" value="1"/>
</dbReference>
<proteinExistence type="predicted"/>
<name>A0A9W7L9W4_9STRA</name>
<sequence>MDSVYKLLSSQSLSRQVVVPQSDPLTLSITPCPTRRWLKREGTGVLTVNGTLISSSLANLESLPWLDDSNASPSPLFSLEYLCEISHRSPAYIRAFTAPSSPGHETLSITTFGLRSTRGTVSLLNGETGKSRRFKSTFPWPNECLPLPPQSPSDTQGFLVTDGFLLPTRTNGGIYHVSSPTQTSERCVRLTPQQSEKEHPWYYHRATAIDLTGDGRMSILTARARSPALGSRGLAGELCWLEMPKAPKFDPVTGQGLEDDGRTPFDPYSSTHAPWKLRKLTSGPDVMFSVGNFTGNKETVEVVAAQFFNQRVSLHEITLGKEGREPRVTFERIVDSSCGYAYSSALCSLSPSPSVGKIIDCGTTSPLPSSDPDNRPVTHVVVSTHEETYDSQAGGSSTSYSLMFEIEAGGTVGSVAVGYGEFGGAGEGGAKVFVASYERDKVFAFAFKGI</sequence>
<gene>
    <name evidence="1" type="ORF">TrCOL_g8103</name>
</gene>
<reference evidence="2" key="1">
    <citation type="journal article" date="2023" name="Commun. Biol.">
        <title>Genome analysis of Parmales, the sister group of diatoms, reveals the evolutionary specialization of diatoms from phago-mixotrophs to photoautotrophs.</title>
        <authorList>
            <person name="Ban H."/>
            <person name="Sato S."/>
            <person name="Yoshikawa S."/>
            <person name="Yamada K."/>
            <person name="Nakamura Y."/>
            <person name="Ichinomiya M."/>
            <person name="Sato N."/>
            <person name="Blanc-Mathieu R."/>
            <person name="Endo H."/>
            <person name="Kuwata A."/>
            <person name="Ogata H."/>
        </authorList>
    </citation>
    <scope>NUCLEOTIDE SEQUENCE [LARGE SCALE GENOMIC DNA]</scope>
</reference>
<dbReference type="OrthoDB" id="10022113at2759"/>
<organism evidence="1 2">
    <name type="scientific">Triparma columacea</name>
    <dbReference type="NCBI Taxonomy" id="722753"/>
    <lineage>
        <taxon>Eukaryota</taxon>
        <taxon>Sar</taxon>
        <taxon>Stramenopiles</taxon>
        <taxon>Ochrophyta</taxon>
        <taxon>Bolidophyceae</taxon>
        <taxon>Parmales</taxon>
        <taxon>Triparmaceae</taxon>
        <taxon>Triparma</taxon>
    </lineage>
</organism>